<organism evidence="1">
    <name type="scientific">Spirodela intermedia</name>
    <name type="common">Intermediate duckweed</name>
    <dbReference type="NCBI Taxonomy" id="51605"/>
    <lineage>
        <taxon>Eukaryota</taxon>
        <taxon>Viridiplantae</taxon>
        <taxon>Streptophyta</taxon>
        <taxon>Embryophyta</taxon>
        <taxon>Tracheophyta</taxon>
        <taxon>Spermatophyta</taxon>
        <taxon>Magnoliopsida</taxon>
        <taxon>Liliopsida</taxon>
        <taxon>Araceae</taxon>
        <taxon>Lemnoideae</taxon>
        <taxon>Spirodela</taxon>
    </lineage>
</organism>
<accession>A0A7I8J5L8</accession>
<evidence type="ECO:0000313" key="2">
    <source>
        <dbReference type="EMBL" id="CAA7402047.1"/>
    </source>
</evidence>
<proteinExistence type="predicted"/>
<reference evidence="1" key="1">
    <citation type="submission" date="2019-12" db="EMBL/GenBank/DDBJ databases">
        <authorList>
            <person name="Scholz U."/>
            <person name="Mascher M."/>
            <person name="Fiebig A."/>
        </authorList>
    </citation>
    <scope>NUCLEOTIDE SEQUENCE</scope>
</reference>
<dbReference type="AlphaFoldDB" id="A0A7I8J5L8"/>
<name>A0A7I8J5L8_SPIIN</name>
<protein>
    <submittedName>
        <fullName evidence="1">Uncharacterized protein</fullName>
    </submittedName>
</protein>
<dbReference type="Proteomes" id="UP000663760">
    <property type="component" value="Chromosome 9"/>
</dbReference>
<dbReference type="EMBL" id="LR743596">
    <property type="protein sequence ID" value="CAA2625989.1"/>
    <property type="molecule type" value="Genomic_DNA"/>
</dbReference>
<evidence type="ECO:0000313" key="3">
    <source>
        <dbReference type="Proteomes" id="UP000663760"/>
    </source>
</evidence>
<gene>
    <name evidence="1" type="ORF">SI7747_09011709</name>
    <name evidence="2" type="ORF">SI8410_09012725</name>
</gene>
<evidence type="ECO:0000313" key="1">
    <source>
        <dbReference type="EMBL" id="CAA2625989.1"/>
    </source>
</evidence>
<dbReference type="EMBL" id="LR746272">
    <property type="protein sequence ID" value="CAA7402047.1"/>
    <property type="molecule type" value="Genomic_DNA"/>
</dbReference>
<keyword evidence="3" id="KW-1185">Reference proteome</keyword>
<sequence length="34" mass="3976">MYDTLLEFILPVSSNFQHPSDHPLFRWSSLNALV</sequence>